<evidence type="ECO:0000313" key="2">
    <source>
        <dbReference type="EMBL" id="KAG0474103.1"/>
    </source>
</evidence>
<comment type="caution">
    <text evidence="2">The sequence shown here is derived from an EMBL/GenBank/DDBJ whole genome shotgun (WGS) entry which is preliminary data.</text>
</comment>
<dbReference type="InterPro" id="IPR011990">
    <property type="entry name" value="TPR-like_helical_dom_sf"/>
</dbReference>
<keyword evidence="1" id="KW-0677">Repeat</keyword>
<dbReference type="OrthoDB" id="410651at2759"/>
<proteinExistence type="predicted"/>
<evidence type="ECO:0000256" key="1">
    <source>
        <dbReference type="ARBA" id="ARBA00022737"/>
    </source>
</evidence>
<dbReference type="Pfam" id="PF13041">
    <property type="entry name" value="PPR_2"/>
    <property type="match status" value="1"/>
</dbReference>
<evidence type="ECO:0008006" key="4">
    <source>
        <dbReference type="Google" id="ProtNLM"/>
    </source>
</evidence>
<dbReference type="GO" id="GO:0003723">
    <property type="term" value="F:RNA binding"/>
    <property type="evidence" value="ECO:0007669"/>
    <property type="project" value="InterPro"/>
</dbReference>
<dbReference type="PANTHER" id="PTHR47926:SF411">
    <property type="entry name" value="PENTATRICOPEPTIDE REPEAT-CONTAINING PROTEIN"/>
    <property type="match status" value="1"/>
</dbReference>
<dbReference type="AlphaFoldDB" id="A0A835QM60"/>
<dbReference type="GO" id="GO:0009451">
    <property type="term" value="P:RNA modification"/>
    <property type="evidence" value="ECO:0007669"/>
    <property type="project" value="InterPro"/>
</dbReference>
<dbReference type="InterPro" id="IPR002885">
    <property type="entry name" value="PPR_rpt"/>
</dbReference>
<organism evidence="2 3">
    <name type="scientific">Vanilla planifolia</name>
    <name type="common">Vanilla</name>
    <dbReference type="NCBI Taxonomy" id="51239"/>
    <lineage>
        <taxon>Eukaryota</taxon>
        <taxon>Viridiplantae</taxon>
        <taxon>Streptophyta</taxon>
        <taxon>Embryophyta</taxon>
        <taxon>Tracheophyta</taxon>
        <taxon>Spermatophyta</taxon>
        <taxon>Magnoliopsida</taxon>
        <taxon>Liliopsida</taxon>
        <taxon>Asparagales</taxon>
        <taxon>Orchidaceae</taxon>
        <taxon>Vanilloideae</taxon>
        <taxon>Vanilleae</taxon>
        <taxon>Vanilla</taxon>
    </lineage>
</organism>
<accession>A0A835QM60</accession>
<gene>
    <name evidence="2" type="ORF">HPP92_015960</name>
</gene>
<sequence length="200" mass="22513">MSGGQPLPWLTLLQRCRSLVHLEQIHALCAKVGADGCNLFAGKLILLASVTVADSLDYARRVLDDFPSPDVFMFNTLIRGLAESDQPYLSLVTYLHMKRRLLAPDSFSFTFLLKAVANSRCLSAGAQLHSDAIRHGLDVHLYVGTTMVSMYSGMRMRFLCVEGVRGIAAAKCRGLERRGHRLFSLRRYGWRWSKFFLKCL</sequence>
<name>A0A835QM60_VANPL</name>
<dbReference type="Proteomes" id="UP000636800">
    <property type="component" value="Chromosome 7"/>
</dbReference>
<evidence type="ECO:0000313" key="3">
    <source>
        <dbReference type="Proteomes" id="UP000636800"/>
    </source>
</evidence>
<protein>
    <recommendedName>
        <fullName evidence="4">Pentatricopeptide repeat-containing protein</fullName>
    </recommendedName>
</protein>
<keyword evidence="3" id="KW-1185">Reference proteome</keyword>
<dbReference type="EMBL" id="JADCNL010000007">
    <property type="protein sequence ID" value="KAG0474103.1"/>
    <property type="molecule type" value="Genomic_DNA"/>
</dbReference>
<reference evidence="2 3" key="1">
    <citation type="journal article" date="2020" name="Nat. Food">
        <title>A phased Vanilla planifolia genome enables genetic improvement of flavour and production.</title>
        <authorList>
            <person name="Hasing T."/>
            <person name="Tang H."/>
            <person name="Brym M."/>
            <person name="Khazi F."/>
            <person name="Huang T."/>
            <person name="Chambers A.H."/>
        </authorList>
    </citation>
    <scope>NUCLEOTIDE SEQUENCE [LARGE SCALE GENOMIC DNA]</scope>
    <source>
        <tissue evidence="2">Leaf</tissue>
    </source>
</reference>
<dbReference type="PANTHER" id="PTHR47926">
    <property type="entry name" value="PENTATRICOPEPTIDE REPEAT-CONTAINING PROTEIN"/>
    <property type="match status" value="1"/>
</dbReference>
<dbReference type="InterPro" id="IPR046960">
    <property type="entry name" value="PPR_At4g14850-like_plant"/>
</dbReference>
<dbReference type="Gene3D" id="1.25.40.10">
    <property type="entry name" value="Tetratricopeptide repeat domain"/>
    <property type="match status" value="1"/>
</dbReference>